<name>A0ABP2PHS7_9BURK</name>
<keyword evidence="2" id="KW-1185">Reference proteome</keyword>
<organism evidence="1 2">
    <name type="scientific">Paraburkholderia hospita</name>
    <dbReference type="NCBI Taxonomy" id="169430"/>
    <lineage>
        <taxon>Bacteria</taxon>
        <taxon>Pseudomonadati</taxon>
        <taxon>Pseudomonadota</taxon>
        <taxon>Betaproteobacteria</taxon>
        <taxon>Burkholderiales</taxon>
        <taxon>Burkholderiaceae</taxon>
        <taxon>Paraburkholderia</taxon>
    </lineage>
</organism>
<evidence type="ECO:0000313" key="1">
    <source>
        <dbReference type="EMBL" id="EIM96033.1"/>
    </source>
</evidence>
<dbReference type="EMBL" id="AKAU01000213">
    <property type="protein sequence ID" value="EIM96033.1"/>
    <property type="molecule type" value="Genomic_DNA"/>
</dbReference>
<evidence type="ECO:0000313" key="2">
    <source>
        <dbReference type="Proteomes" id="UP000004980"/>
    </source>
</evidence>
<accession>A0ABP2PHS7</accession>
<comment type="caution">
    <text evidence="1">The sequence shown here is derived from an EMBL/GenBank/DDBJ whole genome shotgun (WGS) entry which is preliminary data.</text>
</comment>
<proteinExistence type="predicted"/>
<dbReference type="SUPFAM" id="SSF51735">
    <property type="entry name" value="NAD(P)-binding Rossmann-fold domains"/>
    <property type="match status" value="1"/>
</dbReference>
<dbReference type="Proteomes" id="UP000004980">
    <property type="component" value="Unassembled WGS sequence"/>
</dbReference>
<dbReference type="InterPro" id="IPR036291">
    <property type="entry name" value="NAD(P)-bd_dom_sf"/>
</dbReference>
<reference evidence="1 2" key="1">
    <citation type="journal article" date="2012" name="J. Bacteriol.">
        <title>Draft Genome Sequence of the Soil Bacterium Burkholderia terrae Strain BS001, Which Interacts with Fungal Surface Structures.</title>
        <authorList>
            <person name="Nazir R."/>
            <person name="Hansen M.A."/>
            <person name="Sorensen S."/>
            <person name="van Elsas J.D."/>
        </authorList>
    </citation>
    <scope>NUCLEOTIDE SEQUENCE [LARGE SCALE GENOMIC DNA]</scope>
    <source>
        <strain evidence="1 2">BS001</strain>
    </source>
</reference>
<sequence>MADCMTLRSHTLRLTDSRKVALVTGRSGGIGKAVVQRLADDNFTIVAHYAGNPS</sequence>
<gene>
    <name evidence="1" type="ORF">WQE_36495</name>
</gene>
<protein>
    <submittedName>
        <fullName evidence="1">Short-chain dehydrogenase/reductase SDR</fullName>
    </submittedName>
</protein>
<dbReference type="Gene3D" id="3.40.50.720">
    <property type="entry name" value="NAD(P)-binding Rossmann-like Domain"/>
    <property type="match status" value="1"/>
</dbReference>